<protein>
    <submittedName>
        <fullName evidence="2">Uncharacterized protein</fullName>
    </submittedName>
</protein>
<keyword evidence="1" id="KW-1133">Transmembrane helix</keyword>
<organism evidence="2 3">
    <name type="scientific">Aspergillus avenaceus</name>
    <dbReference type="NCBI Taxonomy" id="36643"/>
    <lineage>
        <taxon>Eukaryota</taxon>
        <taxon>Fungi</taxon>
        <taxon>Dikarya</taxon>
        <taxon>Ascomycota</taxon>
        <taxon>Pezizomycotina</taxon>
        <taxon>Eurotiomycetes</taxon>
        <taxon>Eurotiomycetidae</taxon>
        <taxon>Eurotiales</taxon>
        <taxon>Aspergillaceae</taxon>
        <taxon>Aspergillus</taxon>
        <taxon>Aspergillus subgen. Circumdati</taxon>
    </lineage>
</organism>
<reference evidence="2 3" key="1">
    <citation type="submission" date="2019-04" db="EMBL/GenBank/DDBJ databases">
        <title>Friends and foes A comparative genomics study of 23 Aspergillus species from section Flavi.</title>
        <authorList>
            <consortium name="DOE Joint Genome Institute"/>
            <person name="Kjaerbolling I."/>
            <person name="Vesth T."/>
            <person name="Frisvad J.C."/>
            <person name="Nybo J.L."/>
            <person name="Theobald S."/>
            <person name="Kildgaard S."/>
            <person name="Isbrandt T."/>
            <person name="Kuo A."/>
            <person name="Sato A."/>
            <person name="Lyhne E.K."/>
            <person name="Kogle M.E."/>
            <person name="Wiebenga A."/>
            <person name="Kun R.S."/>
            <person name="Lubbers R.J."/>
            <person name="Makela M.R."/>
            <person name="Barry K."/>
            <person name="Chovatia M."/>
            <person name="Clum A."/>
            <person name="Daum C."/>
            <person name="Haridas S."/>
            <person name="He G."/>
            <person name="LaButti K."/>
            <person name="Lipzen A."/>
            <person name="Mondo S."/>
            <person name="Riley R."/>
            <person name="Salamov A."/>
            <person name="Simmons B.A."/>
            <person name="Magnuson J.K."/>
            <person name="Henrissat B."/>
            <person name="Mortensen U.H."/>
            <person name="Larsen T.O."/>
            <person name="Devries R.P."/>
            <person name="Grigoriev I.V."/>
            <person name="Machida M."/>
            <person name="Baker S.E."/>
            <person name="Andersen M.R."/>
        </authorList>
    </citation>
    <scope>NUCLEOTIDE SEQUENCE [LARGE SCALE GENOMIC DNA]</scope>
    <source>
        <strain evidence="2 3">IBT 18842</strain>
    </source>
</reference>
<proteinExistence type="predicted"/>
<keyword evidence="1" id="KW-0812">Transmembrane</keyword>
<dbReference type="AlphaFoldDB" id="A0A5N6U191"/>
<evidence type="ECO:0000313" key="2">
    <source>
        <dbReference type="EMBL" id="KAE8152001.1"/>
    </source>
</evidence>
<evidence type="ECO:0000256" key="1">
    <source>
        <dbReference type="SAM" id="Phobius"/>
    </source>
</evidence>
<gene>
    <name evidence="2" type="ORF">BDV25DRAFT_78862</name>
</gene>
<accession>A0A5N6U191</accession>
<name>A0A5N6U191_ASPAV</name>
<keyword evidence="1" id="KW-0472">Membrane</keyword>
<dbReference type="Proteomes" id="UP000325780">
    <property type="component" value="Unassembled WGS sequence"/>
</dbReference>
<feature type="transmembrane region" description="Helical" evidence="1">
    <location>
        <begin position="65"/>
        <end position="92"/>
    </location>
</feature>
<sequence>MAIFHIVSSAPTEDRSVLYTVVGLATTGTTCGSHHCPSRSSDIERLLEILFDPPRGRNRKDTPPWFVFLSLLFSDGCAPLFLAILITARIIFK</sequence>
<dbReference type="EMBL" id="ML742060">
    <property type="protein sequence ID" value="KAE8152001.1"/>
    <property type="molecule type" value="Genomic_DNA"/>
</dbReference>
<evidence type="ECO:0000313" key="3">
    <source>
        <dbReference type="Proteomes" id="UP000325780"/>
    </source>
</evidence>
<keyword evidence="3" id="KW-1185">Reference proteome</keyword>